<dbReference type="Proteomes" id="UP001177160">
    <property type="component" value="Unassembled WGS sequence"/>
</dbReference>
<name>A0ABT2Y4X1_9MOLU</name>
<evidence type="ECO:0008006" key="3">
    <source>
        <dbReference type="Google" id="ProtNLM"/>
    </source>
</evidence>
<sequence>MLFNEALFLILSKYLSSEQLMNYKIVQAHLIDLCSDSPESLKMVRKFSIYMNDINVFKFLLDKSSSDPLSKALYEFNSYGISASDASWVINQCLMAYNKSYKTSIPLLDMKQQIGSTNTDKMNKPNSNKRITKPNELNVKSTTNNTNELSQLVRLPQVMLRFDLPNSYQITEHYSSSFGANRGSHRIYIAIGEKSPYKEKFKITNLEHFAYFILDFLSAKGMLFKAKIGEFEGFEADCDTNTPEEQKRFAFFETNNHYIAISFTTLKPMKKSQINEFESIINTIRAY</sequence>
<gene>
    <name evidence="1" type="ORF">N7548_01525</name>
</gene>
<organism evidence="1 2">
    <name type="scientific">Paracholeplasma manati</name>
    <dbReference type="NCBI Taxonomy" id="591373"/>
    <lineage>
        <taxon>Bacteria</taxon>
        <taxon>Bacillati</taxon>
        <taxon>Mycoplasmatota</taxon>
        <taxon>Mollicutes</taxon>
        <taxon>Acholeplasmatales</taxon>
        <taxon>Acholeplasmataceae</taxon>
        <taxon>Paracholeplasma</taxon>
    </lineage>
</organism>
<dbReference type="RefSeq" id="WP_263607631.1">
    <property type="nucleotide sequence ID" value="NZ_JAOVQM010000001.1"/>
</dbReference>
<keyword evidence="2" id="KW-1185">Reference proteome</keyword>
<reference evidence="1" key="1">
    <citation type="submission" date="2022-09" db="EMBL/GenBank/DDBJ databases">
        <title>Novel Mycoplasma species identified in domestic and wild animals.</title>
        <authorList>
            <person name="Volokhov D.V."/>
            <person name="Furtak V.A."/>
            <person name="Zagorodnyaya T.A."/>
        </authorList>
    </citation>
    <scope>NUCLEOTIDE SEQUENCE</scope>
    <source>
        <strain evidence="1">Oakley</strain>
    </source>
</reference>
<protein>
    <recommendedName>
        <fullName evidence="3">WYL domain-containing protein</fullName>
    </recommendedName>
</protein>
<evidence type="ECO:0000313" key="2">
    <source>
        <dbReference type="Proteomes" id="UP001177160"/>
    </source>
</evidence>
<comment type="caution">
    <text evidence="1">The sequence shown here is derived from an EMBL/GenBank/DDBJ whole genome shotgun (WGS) entry which is preliminary data.</text>
</comment>
<proteinExistence type="predicted"/>
<accession>A0ABT2Y4X1</accession>
<evidence type="ECO:0000313" key="1">
    <source>
        <dbReference type="EMBL" id="MCV2231508.1"/>
    </source>
</evidence>
<dbReference type="EMBL" id="JAOVQM010000001">
    <property type="protein sequence ID" value="MCV2231508.1"/>
    <property type="molecule type" value="Genomic_DNA"/>
</dbReference>